<dbReference type="EMBL" id="AYZI01000005">
    <property type="protein sequence ID" value="KRM91454.1"/>
    <property type="molecule type" value="Genomic_DNA"/>
</dbReference>
<dbReference type="Proteomes" id="UP000051586">
    <property type="component" value="Unassembled WGS sequence"/>
</dbReference>
<evidence type="ECO:0000256" key="5">
    <source>
        <dbReference type="ARBA" id="ARBA00022857"/>
    </source>
</evidence>
<accession>A0A0R2CIK6</accession>
<evidence type="ECO:0000259" key="8">
    <source>
        <dbReference type="PROSITE" id="PS51330"/>
    </source>
</evidence>
<dbReference type="Pfam" id="PF00186">
    <property type="entry name" value="DHFR_1"/>
    <property type="match status" value="1"/>
</dbReference>
<feature type="domain" description="DHFR" evidence="8">
    <location>
        <begin position="1"/>
        <end position="160"/>
    </location>
</feature>
<proteinExistence type="inferred from homology"/>
<evidence type="ECO:0000256" key="6">
    <source>
        <dbReference type="ARBA" id="ARBA00023002"/>
    </source>
</evidence>
<organism evidence="9 10">
    <name type="scientific">Fructilactobacillus florum DSM 22689 = JCM 16035</name>
    <dbReference type="NCBI Taxonomy" id="1423745"/>
    <lineage>
        <taxon>Bacteria</taxon>
        <taxon>Bacillati</taxon>
        <taxon>Bacillota</taxon>
        <taxon>Bacilli</taxon>
        <taxon>Lactobacillales</taxon>
        <taxon>Lactobacillaceae</taxon>
        <taxon>Fructilactobacillus</taxon>
    </lineage>
</organism>
<dbReference type="RefSeq" id="WP_054689734.1">
    <property type="nucleotide sequence ID" value="NZ_AYZI01000005.1"/>
</dbReference>
<dbReference type="GO" id="GO:0005829">
    <property type="term" value="C:cytosol"/>
    <property type="evidence" value="ECO:0007669"/>
    <property type="project" value="TreeGrafter"/>
</dbReference>
<dbReference type="GO" id="GO:0050661">
    <property type="term" value="F:NADP binding"/>
    <property type="evidence" value="ECO:0007669"/>
    <property type="project" value="InterPro"/>
</dbReference>
<dbReference type="CDD" id="cd00209">
    <property type="entry name" value="DHFR"/>
    <property type="match status" value="1"/>
</dbReference>
<dbReference type="GO" id="GO:0046452">
    <property type="term" value="P:dihydrofolate metabolic process"/>
    <property type="evidence" value="ECO:0007669"/>
    <property type="project" value="TreeGrafter"/>
</dbReference>
<dbReference type="PANTHER" id="PTHR48069:SF3">
    <property type="entry name" value="DIHYDROFOLATE REDUCTASE"/>
    <property type="match status" value="1"/>
</dbReference>
<dbReference type="GO" id="GO:0046655">
    <property type="term" value="P:folic acid metabolic process"/>
    <property type="evidence" value="ECO:0007669"/>
    <property type="project" value="TreeGrafter"/>
</dbReference>
<dbReference type="GO" id="GO:0006730">
    <property type="term" value="P:one-carbon metabolic process"/>
    <property type="evidence" value="ECO:0007669"/>
    <property type="project" value="UniProtKB-KW"/>
</dbReference>
<dbReference type="STRING" id="1423745.GCA_001311215_00267"/>
<dbReference type="UniPathway" id="UPA00077">
    <property type="reaction ID" value="UER00158"/>
</dbReference>
<dbReference type="PATRIC" id="fig|1423745.4.peg.1026"/>
<dbReference type="PROSITE" id="PS51330">
    <property type="entry name" value="DHFR_2"/>
    <property type="match status" value="1"/>
</dbReference>
<protein>
    <recommendedName>
        <fullName evidence="3">dihydrofolate reductase</fullName>
        <ecNumber evidence="3">1.5.1.3</ecNumber>
    </recommendedName>
</protein>
<dbReference type="InterPro" id="IPR017925">
    <property type="entry name" value="DHFR_CS"/>
</dbReference>
<dbReference type="GO" id="GO:0046654">
    <property type="term" value="P:tetrahydrofolate biosynthetic process"/>
    <property type="evidence" value="ECO:0007669"/>
    <property type="project" value="UniProtKB-UniPathway"/>
</dbReference>
<evidence type="ECO:0000256" key="1">
    <source>
        <dbReference type="ARBA" id="ARBA00004903"/>
    </source>
</evidence>
<evidence type="ECO:0000256" key="3">
    <source>
        <dbReference type="ARBA" id="ARBA00012856"/>
    </source>
</evidence>
<name>A0A0R2CIK6_9LACO</name>
<dbReference type="InterPro" id="IPR012259">
    <property type="entry name" value="DHFR"/>
</dbReference>
<dbReference type="PRINTS" id="PR00070">
    <property type="entry name" value="DHFR"/>
</dbReference>
<keyword evidence="6" id="KW-0560">Oxidoreductase</keyword>
<reference evidence="9 10" key="1">
    <citation type="journal article" date="2015" name="Genome Announc.">
        <title>Expanding the biotechnology potential of lactobacilli through comparative genomics of 213 strains and associated genera.</title>
        <authorList>
            <person name="Sun Z."/>
            <person name="Harris H.M."/>
            <person name="McCann A."/>
            <person name="Guo C."/>
            <person name="Argimon S."/>
            <person name="Zhang W."/>
            <person name="Yang X."/>
            <person name="Jeffery I.B."/>
            <person name="Cooney J.C."/>
            <person name="Kagawa T.F."/>
            <person name="Liu W."/>
            <person name="Song Y."/>
            <person name="Salvetti E."/>
            <person name="Wrobel A."/>
            <person name="Rasinkangas P."/>
            <person name="Parkhill J."/>
            <person name="Rea M.C."/>
            <person name="O'Sullivan O."/>
            <person name="Ritari J."/>
            <person name="Douillard F.P."/>
            <person name="Paul Ross R."/>
            <person name="Yang R."/>
            <person name="Briner A.E."/>
            <person name="Felis G.E."/>
            <person name="de Vos W.M."/>
            <person name="Barrangou R."/>
            <person name="Klaenhammer T.R."/>
            <person name="Caufield P.W."/>
            <person name="Cui Y."/>
            <person name="Zhang H."/>
            <person name="O'Toole P.W."/>
        </authorList>
    </citation>
    <scope>NUCLEOTIDE SEQUENCE [LARGE SCALE GENOMIC DNA]</scope>
    <source>
        <strain evidence="9 10">DSM 22689</strain>
    </source>
</reference>
<dbReference type="Gene3D" id="3.40.430.10">
    <property type="entry name" value="Dihydrofolate Reductase, subunit A"/>
    <property type="match status" value="1"/>
</dbReference>
<comment type="similarity">
    <text evidence="2 7">Belongs to the dihydrofolate reductase family.</text>
</comment>
<evidence type="ECO:0000256" key="4">
    <source>
        <dbReference type="ARBA" id="ARBA00022563"/>
    </source>
</evidence>
<evidence type="ECO:0000313" key="10">
    <source>
        <dbReference type="Proteomes" id="UP000051586"/>
    </source>
</evidence>
<keyword evidence="4" id="KW-0554">One-carbon metabolism</keyword>
<dbReference type="EC" id="1.5.1.3" evidence="3"/>
<evidence type="ECO:0000256" key="2">
    <source>
        <dbReference type="ARBA" id="ARBA00009539"/>
    </source>
</evidence>
<dbReference type="GO" id="GO:0004146">
    <property type="term" value="F:dihydrofolate reductase activity"/>
    <property type="evidence" value="ECO:0007669"/>
    <property type="project" value="UniProtKB-EC"/>
</dbReference>
<evidence type="ECO:0000256" key="7">
    <source>
        <dbReference type="RuleBase" id="RU004474"/>
    </source>
</evidence>
<sequence>MLAFIWAEAHNHVIGSKGELPWHLPDDLQFFKRQTSQHQILAGARTYASFKRPLPNRKNLVLTHRNATEFPAEVLVFSTLSEFLQYANEFKNDLIFVVGGSIIFRQLLPYTQFLYRTTIDATVPGDTYMISINYDDFVRQEVIAGAHNEQFPHQFEIFARKTVAKGSPDANKFL</sequence>
<dbReference type="AlphaFoldDB" id="A0A0R2CIK6"/>
<dbReference type="InterPro" id="IPR001796">
    <property type="entry name" value="DHFR_dom"/>
</dbReference>
<keyword evidence="5" id="KW-0521">NADP</keyword>
<dbReference type="InterPro" id="IPR024072">
    <property type="entry name" value="DHFR-like_dom_sf"/>
</dbReference>
<evidence type="ECO:0000313" key="9">
    <source>
        <dbReference type="EMBL" id="KRM91454.1"/>
    </source>
</evidence>
<comment type="caution">
    <text evidence="9">The sequence shown here is derived from an EMBL/GenBank/DDBJ whole genome shotgun (WGS) entry which is preliminary data.</text>
</comment>
<dbReference type="SUPFAM" id="SSF53597">
    <property type="entry name" value="Dihydrofolate reductase-like"/>
    <property type="match status" value="1"/>
</dbReference>
<comment type="pathway">
    <text evidence="1">Cofactor biosynthesis; tetrahydrofolate biosynthesis; 5,6,7,8-tetrahydrofolate from 7,8-dihydrofolate: step 1/1.</text>
</comment>
<dbReference type="PANTHER" id="PTHR48069">
    <property type="entry name" value="DIHYDROFOLATE REDUCTASE"/>
    <property type="match status" value="1"/>
</dbReference>
<dbReference type="PROSITE" id="PS00075">
    <property type="entry name" value="DHFR_1"/>
    <property type="match status" value="1"/>
</dbReference>
<gene>
    <name evidence="9" type="ORF">FC87_GL000965</name>
</gene>